<name>A0A6J8AIW0_MYTCO</name>
<evidence type="ECO:0000256" key="2">
    <source>
        <dbReference type="ARBA" id="ARBA00023043"/>
    </source>
</evidence>
<feature type="repeat" description="ANK" evidence="3">
    <location>
        <begin position="262"/>
        <end position="294"/>
    </location>
</feature>
<dbReference type="Pfam" id="PF13637">
    <property type="entry name" value="Ank_4"/>
    <property type="match status" value="1"/>
</dbReference>
<dbReference type="PANTHER" id="PTHR24171:SF9">
    <property type="entry name" value="ANKYRIN REPEAT DOMAIN-CONTAINING PROTEIN 39"/>
    <property type="match status" value="1"/>
</dbReference>
<dbReference type="GO" id="GO:0004842">
    <property type="term" value="F:ubiquitin-protein transferase activity"/>
    <property type="evidence" value="ECO:0007669"/>
    <property type="project" value="TreeGrafter"/>
</dbReference>
<keyword evidence="5" id="KW-1185">Reference proteome</keyword>
<dbReference type="SUPFAM" id="SSF48403">
    <property type="entry name" value="Ankyrin repeat"/>
    <property type="match status" value="2"/>
</dbReference>
<reference evidence="4 5" key="1">
    <citation type="submission" date="2020-06" db="EMBL/GenBank/DDBJ databases">
        <authorList>
            <person name="Li R."/>
            <person name="Bekaert M."/>
        </authorList>
    </citation>
    <scope>NUCLEOTIDE SEQUENCE [LARGE SCALE GENOMIC DNA]</scope>
    <source>
        <strain evidence="5">wild</strain>
    </source>
</reference>
<evidence type="ECO:0000313" key="5">
    <source>
        <dbReference type="Proteomes" id="UP000507470"/>
    </source>
</evidence>
<evidence type="ECO:0000256" key="1">
    <source>
        <dbReference type="ARBA" id="ARBA00022737"/>
    </source>
</evidence>
<gene>
    <name evidence="4" type="ORF">MCOR_8242</name>
</gene>
<dbReference type="Pfam" id="PF12796">
    <property type="entry name" value="Ank_2"/>
    <property type="match status" value="2"/>
</dbReference>
<dbReference type="PROSITE" id="PS50297">
    <property type="entry name" value="ANK_REP_REGION"/>
    <property type="match status" value="7"/>
</dbReference>
<protein>
    <submittedName>
        <fullName evidence="4">Uncharacterized protein</fullName>
    </submittedName>
</protein>
<dbReference type="InterPro" id="IPR036770">
    <property type="entry name" value="Ankyrin_rpt-contain_sf"/>
</dbReference>
<dbReference type="Pfam" id="PF13857">
    <property type="entry name" value="Ank_5"/>
    <property type="match status" value="1"/>
</dbReference>
<keyword evidence="1" id="KW-0677">Repeat</keyword>
<sequence length="495" mass="54582">MASSNPFTDFLTKYTTDYTATSKSDLHKAAVDGDVERVATLLKGDDVQIDLEDDRGNTPLYMAVQNNHFQVVQMLIQHGACVNPNKCVPLNIVRNFEIAKLLIDSGSSVTAIDDLGNAPLHEATQFGNDRITELFLNNGADINQTNNNGQNALHLSCKNSSDENRFQTVQMLIRYGIEVNTLDNLKRSPLHHACQNAKTSNIIGLLVAQNAVLKEHDFQGMCPIHYLLDHHHLFDPGDVTLFLAGVDKLLQREDCADVTDAAGKTPLHYAAEKTTDRIVSFLLKRGSNANISDGFGRTPLHFANSVETCSVLISGGCTPGVKDFWGQAAIHLATERKHIEIVEEMMNYGSNFDGGDVKGRTILHIAASNGSDNIVRLLLQKGMNANITDNHSSTPLHIATWNDNTSTVDLLLENKGDPFFKDENGNTAFDLSLYRSSEETIGILSKYTDRTGNNESVCKFTKHADSLMHLDDFEKIITCNDMIKKSETDLNNFVG</sequence>
<dbReference type="Pfam" id="PF00023">
    <property type="entry name" value="Ank"/>
    <property type="match status" value="1"/>
</dbReference>
<proteinExistence type="predicted"/>
<dbReference type="OrthoDB" id="6081165at2759"/>
<feature type="repeat" description="ANK" evidence="3">
    <location>
        <begin position="148"/>
        <end position="184"/>
    </location>
</feature>
<feature type="repeat" description="ANK" evidence="3">
    <location>
        <begin position="391"/>
        <end position="423"/>
    </location>
</feature>
<feature type="repeat" description="ANK" evidence="3">
    <location>
        <begin position="358"/>
        <end position="390"/>
    </location>
</feature>
<dbReference type="GO" id="GO:0031436">
    <property type="term" value="C:BRCA1-BARD1 complex"/>
    <property type="evidence" value="ECO:0007669"/>
    <property type="project" value="TreeGrafter"/>
</dbReference>
<evidence type="ECO:0000256" key="3">
    <source>
        <dbReference type="PROSITE-ProRule" id="PRU00023"/>
    </source>
</evidence>
<evidence type="ECO:0000313" key="4">
    <source>
        <dbReference type="EMBL" id="CAC5368801.1"/>
    </source>
</evidence>
<dbReference type="SMART" id="SM00248">
    <property type="entry name" value="ANK"/>
    <property type="match status" value="10"/>
</dbReference>
<dbReference type="PRINTS" id="PR01415">
    <property type="entry name" value="ANKYRIN"/>
</dbReference>
<dbReference type="Proteomes" id="UP000507470">
    <property type="component" value="Unassembled WGS sequence"/>
</dbReference>
<dbReference type="GO" id="GO:0085020">
    <property type="term" value="P:protein K6-linked ubiquitination"/>
    <property type="evidence" value="ECO:0007669"/>
    <property type="project" value="TreeGrafter"/>
</dbReference>
<feature type="repeat" description="ANK" evidence="3">
    <location>
        <begin position="55"/>
        <end position="87"/>
    </location>
</feature>
<feature type="repeat" description="ANK" evidence="3">
    <location>
        <begin position="325"/>
        <end position="357"/>
    </location>
</feature>
<dbReference type="EMBL" id="CACVKT020001498">
    <property type="protein sequence ID" value="CAC5368801.1"/>
    <property type="molecule type" value="Genomic_DNA"/>
</dbReference>
<dbReference type="PROSITE" id="PS50088">
    <property type="entry name" value="ANK_REPEAT"/>
    <property type="match status" value="7"/>
</dbReference>
<accession>A0A6J8AIW0</accession>
<keyword evidence="2 3" id="KW-0040">ANK repeat</keyword>
<feature type="repeat" description="ANK" evidence="3">
    <location>
        <begin position="115"/>
        <end position="147"/>
    </location>
</feature>
<dbReference type="AlphaFoldDB" id="A0A6J8AIW0"/>
<dbReference type="GO" id="GO:0070531">
    <property type="term" value="C:BRCA1-A complex"/>
    <property type="evidence" value="ECO:0007669"/>
    <property type="project" value="TreeGrafter"/>
</dbReference>
<dbReference type="Gene3D" id="1.25.40.20">
    <property type="entry name" value="Ankyrin repeat-containing domain"/>
    <property type="match status" value="4"/>
</dbReference>
<organism evidence="4 5">
    <name type="scientific">Mytilus coruscus</name>
    <name type="common">Sea mussel</name>
    <dbReference type="NCBI Taxonomy" id="42192"/>
    <lineage>
        <taxon>Eukaryota</taxon>
        <taxon>Metazoa</taxon>
        <taxon>Spiralia</taxon>
        <taxon>Lophotrochozoa</taxon>
        <taxon>Mollusca</taxon>
        <taxon>Bivalvia</taxon>
        <taxon>Autobranchia</taxon>
        <taxon>Pteriomorphia</taxon>
        <taxon>Mytilida</taxon>
        <taxon>Mytiloidea</taxon>
        <taxon>Mytilidae</taxon>
        <taxon>Mytilinae</taxon>
        <taxon>Mytilus</taxon>
    </lineage>
</organism>
<dbReference type="PANTHER" id="PTHR24171">
    <property type="entry name" value="ANKYRIN REPEAT DOMAIN-CONTAINING PROTEIN 39-RELATED"/>
    <property type="match status" value="1"/>
</dbReference>
<dbReference type="InterPro" id="IPR002110">
    <property type="entry name" value="Ankyrin_rpt"/>
</dbReference>